<dbReference type="InterPro" id="IPR001387">
    <property type="entry name" value="Cro/C1-type_HTH"/>
</dbReference>
<dbReference type="EMBL" id="JAHRGL010000011">
    <property type="protein sequence ID" value="MBV2132027.1"/>
    <property type="molecule type" value="Genomic_DNA"/>
</dbReference>
<dbReference type="CDD" id="cd00093">
    <property type="entry name" value="HTH_XRE"/>
    <property type="match status" value="1"/>
</dbReference>
<accession>A0ABS6MT96</accession>
<organism evidence="1 2">
    <name type="scientific">Geopseudomonas aromaticivorans</name>
    <dbReference type="NCBI Taxonomy" id="2849492"/>
    <lineage>
        <taxon>Bacteria</taxon>
        <taxon>Pseudomonadati</taxon>
        <taxon>Pseudomonadota</taxon>
        <taxon>Gammaproteobacteria</taxon>
        <taxon>Pseudomonadales</taxon>
        <taxon>Pseudomonadaceae</taxon>
        <taxon>Geopseudomonas</taxon>
    </lineage>
</organism>
<comment type="caution">
    <text evidence="1">The sequence shown here is derived from an EMBL/GenBank/DDBJ whole genome shotgun (WGS) entry which is preliminary data.</text>
</comment>
<dbReference type="Pfam" id="PF14549">
    <property type="entry name" value="P22_Cro"/>
    <property type="match status" value="1"/>
</dbReference>
<reference evidence="1 2" key="1">
    <citation type="submission" date="2021-06" db="EMBL/GenBank/DDBJ databases">
        <title>Differences between aerobic and microaerobic xylene degrading microbial communities.</title>
        <authorList>
            <person name="Banerjee S."/>
            <person name="Tancsics A."/>
        </authorList>
    </citation>
    <scope>NUCLEOTIDE SEQUENCE [LARGE SCALE GENOMIC DNA]</scope>
    <source>
        <strain evidence="1 2">MAP12</strain>
    </source>
</reference>
<evidence type="ECO:0000313" key="2">
    <source>
        <dbReference type="Proteomes" id="UP000813068"/>
    </source>
</evidence>
<dbReference type="Proteomes" id="UP000813068">
    <property type="component" value="Unassembled WGS sequence"/>
</dbReference>
<evidence type="ECO:0000313" key="1">
    <source>
        <dbReference type="EMBL" id="MBV2132027.1"/>
    </source>
</evidence>
<name>A0ABS6MT96_9GAMM</name>
<gene>
    <name evidence="1" type="ORF">KRX52_04345</name>
</gene>
<sequence>MMSIFKDLVDHFGTQTKTAKRLGVDQGTVSGWVREKHGMSAVTALRAEAETDGKFKAVDLCPALKRAEKPRAA</sequence>
<proteinExistence type="predicted"/>
<protein>
    <submittedName>
        <fullName evidence="1">Cro/Cl family transcriptional regulator</fullName>
    </submittedName>
</protein>
<keyword evidence="2" id="KW-1185">Reference proteome</keyword>